<reference evidence="8" key="1">
    <citation type="submission" date="2017-09" db="EMBL/GenBank/DDBJ databases">
        <title>Polyketide synthases of a Diaporthe helianthi virulent isolate.</title>
        <authorList>
            <person name="Baroncelli R."/>
        </authorList>
    </citation>
    <scope>NUCLEOTIDE SEQUENCE [LARGE SCALE GENOMIC DNA]</scope>
    <source>
        <strain evidence="8">7/96</strain>
    </source>
</reference>
<dbReference type="Pfam" id="PF00682">
    <property type="entry name" value="HMGL-like"/>
    <property type="match status" value="1"/>
</dbReference>
<dbReference type="STRING" id="158607.A0A2P5I7A5"/>
<dbReference type="GO" id="GO:0006552">
    <property type="term" value="P:L-leucine catabolic process"/>
    <property type="evidence" value="ECO:0007669"/>
    <property type="project" value="TreeGrafter"/>
</dbReference>
<dbReference type="InterPro" id="IPR013785">
    <property type="entry name" value="Aldolase_TIM"/>
</dbReference>
<keyword evidence="5 8" id="KW-0456">Lyase</keyword>
<evidence type="ECO:0000313" key="9">
    <source>
        <dbReference type="Proteomes" id="UP000094444"/>
    </source>
</evidence>
<dbReference type="GO" id="GO:0004419">
    <property type="term" value="F:hydroxymethylglutaryl-CoA lyase activity"/>
    <property type="evidence" value="ECO:0007669"/>
    <property type="project" value="UniProtKB-EC"/>
</dbReference>
<evidence type="ECO:0000256" key="4">
    <source>
        <dbReference type="ARBA" id="ARBA00022723"/>
    </source>
</evidence>
<dbReference type="Gene3D" id="3.90.226.10">
    <property type="entry name" value="2-enoyl-CoA Hydratase, Chain A, domain 1"/>
    <property type="match status" value="1"/>
</dbReference>
<comment type="catalytic activity">
    <reaction evidence="6">
        <text>(3S)-3-hydroxy-3-methylglutaryl-CoA = acetoacetate + acetyl-CoA</text>
        <dbReference type="Rhea" id="RHEA:24404"/>
        <dbReference type="ChEBI" id="CHEBI:13705"/>
        <dbReference type="ChEBI" id="CHEBI:43074"/>
        <dbReference type="ChEBI" id="CHEBI:57288"/>
        <dbReference type="EC" id="4.1.3.4"/>
    </reaction>
</comment>
<dbReference type="EC" id="4.1.3.4" evidence="3"/>
<evidence type="ECO:0000256" key="3">
    <source>
        <dbReference type="ARBA" id="ARBA00012910"/>
    </source>
</evidence>
<keyword evidence="9" id="KW-1185">Reference proteome</keyword>
<dbReference type="CDD" id="cd06558">
    <property type="entry name" value="crotonase-like"/>
    <property type="match status" value="1"/>
</dbReference>
<dbReference type="Gene3D" id="3.20.20.70">
    <property type="entry name" value="Aldolase class I"/>
    <property type="match status" value="1"/>
</dbReference>
<dbReference type="OrthoDB" id="10253869at2759"/>
<dbReference type="CDD" id="cd07938">
    <property type="entry name" value="DRE_TIM_HMGL"/>
    <property type="match status" value="1"/>
</dbReference>
<dbReference type="NCBIfam" id="NF004283">
    <property type="entry name" value="PRK05692.1"/>
    <property type="match status" value="1"/>
</dbReference>
<dbReference type="GO" id="GO:0046872">
    <property type="term" value="F:metal ion binding"/>
    <property type="evidence" value="ECO:0007669"/>
    <property type="project" value="UniProtKB-KW"/>
</dbReference>
<dbReference type="InterPro" id="IPR043594">
    <property type="entry name" value="HMGL"/>
</dbReference>
<comment type="pathway">
    <text evidence="1">Metabolic intermediate metabolism; (S)-3-hydroxy-3-methylglutaryl-CoA degradation; acetoacetate from (S)-3-hydroxy-3-methylglutaryl-CoA: step 1/1.</text>
</comment>
<dbReference type="Proteomes" id="UP000094444">
    <property type="component" value="Unassembled WGS sequence"/>
</dbReference>
<dbReference type="UniPathway" id="UPA00896">
    <property type="reaction ID" value="UER00863"/>
</dbReference>
<dbReference type="PANTHER" id="PTHR42738">
    <property type="entry name" value="HYDROXYMETHYLGLUTARYL-COA LYASE"/>
    <property type="match status" value="1"/>
</dbReference>
<dbReference type="PANTHER" id="PTHR42738:SF17">
    <property type="entry name" value="HYDROXYMETHYLGLUTARYL-COA LYASE"/>
    <property type="match status" value="1"/>
</dbReference>
<dbReference type="PROSITE" id="PS50991">
    <property type="entry name" value="PYR_CT"/>
    <property type="match status" value="1"/>
</dbReference>
<sequence>MAAVRIFEVGPRDGLQNIKSTVPTETKLGLISRLAQAGIRNIEITSAVSPKAIPQLSDNVKVLSSDLVQKALREQPHLRMSCLVPNEKGLALALKHKVKEVAVFVSATEGFSRANINCSVDEGLRRARDVTAKAKEHGLTVRGYVSCIFSDPYDGPTPMTAVLHATKSLLDAGCYEVSLGDTLGVGTALQVWHLVQYLQSQGIDVEKLAGHFHDTYGQALANVWEAYQCGIKTFDSSVGGLGGCPFAPGARGNVATEDLVYLFEHAGVHTGIDLGILARVGDWVSKELRQANQSRAGQALCLAKANSNQRATSKEQPRRLAWTPLSDNGLVSVSRSGANGKIVLCNAAKGNVLSLSMISHIDKVFSDLDSDDTISRIAIAAQGKFFCTGMDLGTFVADSSSPTRDRIFQGLSRLFKKIANSSKTTIASVNGPAFGGGVGLAFACDLRLCAKSSTFTLTEAKLGLCPAVISEHVIREWGPALARQAMLTGRPVSADELKAIGAITAVYDSAADLETATDALLDSLRYLSPSGSQMSKELVTLGWKHGGKLEQQERVAELFDQMLRPGTEGAFGAAEFHARRKVDWDAYHARDRGPLKPKL</sequence>
<evidence type="ECO:0000256" key="2">
    <source>
        <dbReference type="ARBA" id="ARBA00009405"/>
    </source>
</evidence>
<organism evidence="8 9">
    <name type="scientific">Diaporthe helianthi</name>
    <dbReference type="NCBI Taxonomy" id="158607"/>
    <lineage>
        <taxon>Eukaryota</taxon>
        <taxon>Fungi</taxon>
        <taxon>Dikarya</taxon>
        <taxon>Ascomycota</taxon>
        <taxon>Pezizomycotina</taxon>
        <taxon>Sordariomycetes</taxon>
        <taxon>Sordariomycetidae</taxon>
        <taxon>Diaporthales</taxon>
        <taxon>Diaporthaceae</taxon>
        <taxon>Diaporthe</taxon>
    </lineage>
</organism>
<dbReference type="FunFam" id="3.20.20.70:FF:000201">
    <property type="entry name" value="Hydroxymethylglutaryl-CoA lyase"/>
    <property type="match status" value="1"/>
</dbReference>
<dbReference type="GO" id="GO:0046951">
    <property type="term" value="P:ketone body biosynthetic process"/>
    <property type="evidence" value="ECO:0007669"/>
    <property type="project" value="TreeGrafter"/>
</dbReference>
<comment type="caution">
    <text evidence="8">The sequence shown here is derived from an EMBL/GenBank/DDBJ whole genome shotgun (WGS) entry which is preliminary data.</text>
</comment>
<proteinExistence type="inferred from homology"/>
<name>A0A2P5I7A5_DIAHE</name>
<protein>
    <recommendedName>
        <fullName evidence="3">hydroxymethylglutaryl-CoA lyase</fullName>
        <ecNumber evidence="3">4.1.3.4</ecNumber>
    </recommendedName>
</protein>
<dbReference type="SUPFAM" id="SSF51569">
    <property type="entry name" value="Aldolase"/>
    <property type="match status" value="1"/>
</dbReference>
<evidence type="ECO:0000256" key="5">
    <source>
        <dbReference type="ARBA" id="ARBA00023239"/>
    </source>
</evidence>
<dbReference type="InterPro" id="IPR001753">
    <property type="entry name" value="Enoyl-CoA_hydra/iso"/>
</dbReference>
<evidence type="ECO:0000256" key="6">
    <source>
        <dbReference type="ARBA" id="ARBA00049877"/>
    </source>
</evidence>
<gene>
    <name evidence="8" type="ORF">DHEL01_v203245</name>
</gene>
<dbReference type="InParanoid" id="A0A2P5I7A5"/>
<evidence type="ECO:0000256" key="1">
    <source>
        <dbReference type="ARBA" id="ARBA00005143"/>
    </source>
</evidence>
<dbReference type="InterPro" id="IPR029045">
    <property type="entry name" value="ClpP/crotonase-like_dom_sf"/>
</dbReference>
<dbReference type="AlphaFoldDB" id="A0A2P5I7A5"/>
<dbReference type="Pfam" id="PF00378">
    <property type="entry name" value="ECH_1"/>
    <property type="match status" value="1"/>
</dbReference>
<dbReference type="SUPFAM" id="SSF52096">
    <property type="entry name" value="ClpP/crotonase"/>
    <property type="match status" value="1"/>
</dbReference>
<comment type="similarity">
    <text evidence="2">Belongs to the HMG-CoA lyase family.</text>
</comment>
<evidence type="ECO:0000259" key="7">
    <source>
        <dbReference type="PROSITE" id="PS50991"/>
    </source>
</evidence>
<dbReference type="EMBL" id="MAVT02000192">
    <property type="protein sequence ID" value="POS78364.1"/>
    <property type="molecule type" value="Genomic_DNA"/>
</dbReference>
<keyword evidence="4" id="KW-0479">Metal-binding</keyword>
<feature type="domain" description="Pyruvate carboxyltransferase" evidence="7">
    <location>
        <begin position="4"/>
        <end position="278"/>
    </location>
</feature>
<dbReference type="InterPro" id="IPR000891">
    <property type="entry name" value="PYR_CT"/>
</dbReference>
<accession>A0A2P5I7A5</accession>
<evidence type="ECO:0000313" key="8">
    <source>
        <dbReference type="EMBL" id="POS78364.1"/>
    </source>
</evidence>